<dbReference type="SUPFAM" id="SSF56003">
    <property type="entry name" value="Molybdenum cofactor-binding domain"/>
    <property type="match status" value="2"/>
</dbReference>
<dbReference type="Pfam" id="PF20256">
    <property type="entry name" value="MoCoBD_2"/>
    <property type="match status" value="1"/>
</dbReference>
<organism evidence="3 4">
    <name type="scientific">Sediminimonas qiaohouensis</name>
    <dbReference type="NCBI Taxonomy" id="552061"/>
    <lineage>
        <taxon>Bacteria</taxon>
        <taxon>Pseudomonadati</taxon>
        <taxon>Pseudomonadota</taxon>
        <taxon>Alphaproteobacteria</taxon>
        <taxon>Rhodobacterales</taxon>
        <taxon>Roseobacteraceae</taxon>
        <taxon>Sediminimonas</taxon>
    </lineage>
</organism>
<keyword evidence="1" id="KW-0472">Membrane</keyword>
<sequence length="749" mass="79843">MSRAGKIARRTFLFGTVAIAGGVALGYYVVQHPHDNPLKPGLDPGEAALNPYVLIDADGVTIITPRTDMGQGAHSVLAAMVAEELDLAWSDIRVWDGPPGAAYYNAKVAAEALPFAATDDGFVARNARAFGGRVAKVLGLQITGGSTTVPDGFDRMRMAGAAARQMLIGAAEAETGIAQADLTTRDGHVVTPDGEAIAYADLAVQAAKIAPPDEVVLKSPDDWRYLGQPMERLDIVAKSTGTQGYGIDIDLPDMLYATVCTNPRRGGVVRGYDASKAEGMPGVQRVVPVTGGAGVIADSTWRAMRAAQEISFDWGEAPYPADTAQMWAQLEASFTEALQDSRFRDDGDVDVALEQAGGGALEAQYRVPHLAHAPLEPMNATVQLRDGRLDIWASTQIPMYVVATATRLAGLKAEDIHLHNQYAGGSFGRRLEDDFIAEAIELAMATEGRPIKMTWTREEDMSHDFPRPMAVSRARGAVADGKVAAFDLSLATASVAQSQGGRLNQPMPGPDVAIVAGAWDQPFAIPDYRVTGYRAQPMVPVSSWRSVGASGNGFLHDCFLDELIHAAGADPLQERLRLCDDPLSRGVLEAVGEMSGWSGPDMGDGRARGVAFTLSFGVPAAEVVEVSQTNAGLRIDKVFVAVEVGRVLDPVNFDNQVKGGVIWGLGHAMNCELTYKDGMTEQRNFDSYQGMRLYQAPSIEVRALENGETIRGIGEPAVPPAAPALANAIFAATGQRIRELPLNRHVSFA</sequence>
<evidence type="ECO:0000313" key="4">
    <source>
        <dbReference type="Proteomes" id="UP000483078"/>
    </source>
</evidence>
<protein>
    <submittedName>
        <fullName evidence="3">Xanthine dehydrogenase family protein molybdopterin-binding subunit</fullName>
    </submittedName>
</protein>
<dbReference type="Gene3D" id="3.30.365.10">
    <property type="entry name" value="Aldehyde oxidase/xanthine dehydrogenase, molybdopterin binding domain"/>
    <property type="match status" value="4"/>
</dbReference>
<dbReference type="InterPro" id="IPR000674">
    <property type="entry name" value="Ald_Oxase/Xan_DH_a/b"/>
</dbReference>
<dbReference type="PANTHER" id="PTHR47495:SF2">
    <property type="entry name" value="ALDEHYDE DEHYDROGENASE"/>
    <property type="match status" value="1"/>
</dbReference>
<dbReference type="RefSeq" id="WP_273248188.1">
    <property type="nucleotide sequence ID" value="NZ_VENJ01000004.1"/>
</dbReference>
<dbReference type="AlphaFoldDB" id="A0A7C9LLV9"/>
<evidence type="ECO:0000256" key="1">
    <source>
        <dbReference type="SAM" id="Phobius"/>
    </source>
</evidence>
<dbReference type="GO" id="GO:0016491">
    <property type="term" value="F:oxidoreductase activity"/>
    <property type="evidence" value="ECO:0007669"/>
    <property type="project" value="InterPro"/>
</dbReference>
<reference evidence="3 4" key="1">
    <citation type="submission" date="2019-06" db="EMBL/GenBank/DDBJ databases">
        <title>Enrichment of Autotrophic Halophilic Microorganisms from Red Sea Brine Pool Using Microbial Electrosynthesis System.</title>
        <authorList>
            <person name="Alqahtani M.F."/>
            <person name="Bajracharya S."/>
            <person name="Katuri K.P."/>
            <person name="Ali M."/>
            <person name="Saikaly P.E."/>
        </authorList>
    </citation>
    <scope>NUCLEOTIDE SEQUENCE [LARGE SCALE GENOMIC DNA]</scope>
    <source>
        <strain evidence="3">MES6</strain>
    </source>
</reference>
<dbReference type="InterPro" id="IPR052516">
    <property type="entry name" value="N-heterocyclic_Hydroxylase"/>
</dbReference>
<dbReference type="InterPro" id="IPR037165">
    <property type="entry name" value="AldOxase/xan_DH_Mopterin-bd_sf"/>
</dbReference>
<feature type="domain" description="Aldehyde oxidase/xanthine dehydrogenase a/b hammerhead" evidence="2">
    <location>
        <begin position="240"/>
        <end position="318"/>
    </location>
</feature>
<evidence type="ECO:0000313" key="3">
    <source>
        <dbReference type="EMBL" id="MTJ03622.1"/>
    </source>
</evidence>
<name>A0A7C9LLV9_9RHOB</name>
<dbReference type="InterPro" id="IPR008274">
    <property type="entry name" value="AldOxase/xan_DH_MoCoBD1"/>
</dbReference>
<dbReference type="Pfam" id="PF02738">
    <property type="entry name" value="MoCoBD_1"/>
    <property type="match status" value="1"/>
</dbReference>
<proteinExistence type="predicted"/>
<gene>
    <name evidence="3" type="ORF">FH759_02850</name>
</gene>
<comment type="caution">
    <text evidence="3">The sequence shown here is derived from an EMBL/GenBank/DDBJ whole genome shotgun (WGS) entry which is preliminary data.</text>
</comment>
<dbReference type="InterPro" id="IPR046867">
    <property type="entry name" value="AldOxase/xan_DH_MoCoBD2"/>
</dbReference>
<dbReference type="SMART" id="SM01008">
    <property type="entry name" value="Ald_Xan_dh_C"/>
    <property type="match status" value="1"/>
</dbReference>
<evidence type="ECO:0000259" key="2">
    <source>
        <dbReference type="SMART" id="SM01008"/>
    </source>
</evidence>
<dbReference type="EMBL" id="VENJ01000004">
    <property type="protein sequence ID" value="MTJ03622.1"/>
    <property type="molecule type" value="Genomic_DNA"/>
</dbReference>
<accession>A0A7C9LLV9</accession>
<dbReference type="PIRSF" id="PIRSF036389">
    <property type="entry name" value="IOR_B"/>
    <property type="match status" value="1"/>
</dbReference>
<dbReference type="Gene3D" id="3.90.1170.50">
    <property type="entry name" value="Aldehyde oxidase/xanthine dehydrogenase, a/b hammerhead"/>
    <property type="match status" value="1"/>
</dbReference>
<keyword evidence="1" id="KW-0812">Transmembrane</keyword>
<dbReference type="Proteomes" id="UP000483078">
    <property type="component" value="Unassembled WGS sequence"/>
</dbReference>
<feature type="transmembrane region" description="Helical" evidence="1">
    <location>
        <begin position="12"/>
        <end position="30"/>
    </location>
</feature>
<dbReference type="PANTHER" id="PTHR47495">
    <property type="entry name" value="ALDEHYDE DEHYDROGENASE"/>
    <property type="match status" value="1"/>
</dbReference>
<dbReference type="InterPro" id="IPR012368">
    <property type="entry name" value="OxRdtase_Mopterin-bd_su_IorB"/>
</dbReference>
<keyword evidence="1" id="KW-1133">Transmembrane helix</keyword>